<dbReference type="PANTHER" id="PTHR11954:SF6">
    <property type="entry name" value="MACROPHAGE MIGRATION INHIBITORY FACTOR"/>
    <property type="match status" value="1"/>
</dbReference>
<dbReference type="EC" id="5.3.2.1" evidence="8"/>
<evidence type="ECO:0000256" key="7">
    <source>
        <dbReference type="ARBA" id="ARBA00038932"/>
    </source>
</evidence>
<dbReference type="InterPro" id="IPR014347">
    <property type="entry name" value="Tautomerase/MIF_sf"/>
</dbReference>
<proteinExistence type="predicted"/>
<dbReference type="EMBL" id="CP013118">
    <property type="protein sequence ID" value="ALO14731.1"/>
    <property type="molecule type" value="Genomic_DNA"/>
</dbReference>
<dbReference type="AlphaFoldDB" id="A0A0S2HXF2"/>
<accession>A0A0S2HXF2</accession>
<keyword evidence="3" id="KW-0964">Secreted</keyword>
<dbReference type="SUPFAM" id="SSF55331">
    <property type="entry name" value="Tautomerase/MIF"/>
    <property type="match status" value="1"/>
</dbReference>
<evidence type="ECO:0000256" key="10">
    <source>
        <dbReference type="ARBA" id="ARBA00041912"/>
    </source>
</evidence>
<gene>
    <name evidence="12" type="ORF">L21SP5_01065</name>
</gene>
<keyword evidence="4" id="KW-0413">Isomerase</keyword>
<comment type="subcellular location">
    <subcellularLocation>
        <location evidence="1">Secreted</location>
    </subcellularLocation>
</comment>
<reference evidence="12 13" key="1">
    <citation type="submission" date="2015-11" db="EMBL/GenBank/DDBJ databases">
        <title>Description and complete genome sequence of a novel strain predominating in hypersaline microbial mats and representing a new family of the Bacteriodetes phylum.</title>
        <authorList>
            <person name="Spring S."/>
            <person name="Bunk B."/>
            <person name="Sproer C."/>
            <person name="Klenk H.-P."/>
        </authorList>
    </citation>
    <scope>NUCLEOTIDE SEQUENCE [LARGE SCALE GENOMIC DNA]</scope>
    <source>
        <strain evidence="12 13">L21-Spi-D4</strain>
    </source>
</reference>
<organism evidence="12 13">
    <name type="scientific">Salinivirga cyanobacteriivorans</name>
    <dbReference type="NCBI Taxonomy" id="1307839"/>
    <lineage>
        <taxon>Bacteria</taxon>
        <taxon>Pseudomonadati</taxon>
        <taxon>Bacteroidota</taxon>
        <taxon>Bacteroidia</taxon>
        <taxon>Bacteroidales</taxon>
        <taxon>Salinivirgaceae</taxon>
        <taxon>Salinivirga</taxon>
    </lineage>
</organism>
<keyword evidence="2" id="KW-0202">Cytokine</keyword>
<dbReference type="RefSeq" id="WP_081421448.1">
    <property type="nucleotide sequence ID" value="NZ_CP013118.1"/>
</dbReference>
<evidence type="ECO:0000256" key="8">
    <source>
        <dbReference type="ARBA" id="ARBA00039086"/>
    </source>
</evidence>
<evidence type="ECO:0000256" key="1">
    <source>
        <dbReference type="ARBA" id="ARBA00004613"/>
    </source>
</evidence>
<dbReference type="Gene3D" id="3.30.429.10">
    <property type="entry name" value="Macrophage Migration Inhibitory Factor"/>
    <property type="match status" value="1"/>
</dbReference>
<name>A0A0S2HXF2_9BACT</name>
<evidence type="ECO:0000313" key="12">
    <source>
        <dbReference type="EMBL" id="ALO14731.1"/>
    </source>
</evidence>
<dbReference type="KEGG" id="blq:L21SP5_01065"/>
<comment type="catalytic activity">
    <reaction evidence="5">
        <text>3-phenylpyruvate = enol-phenylpyruvate</text>
        <dbReference type="Rhea" id="RHEA:17097"/>
        <dbReference type="ChEBI" id="CHEBI:16815"/>
        <dbReference type="ChEBI" id="CHEBI:18005"/>
        <dbReference type="EC" id="5.3.2.1"/>
    </reaction>
</comment>
<dbReference type="Proteomes" id="UP000064893">
    <property type="component" value="Chromosome"/>
</dbReference>
<comment type="catalytic activity">
    <reaction evidence="6">
        <text>L-dopachrome = 5,6-dihydroxyindole-2-carboxylate</text>
        <dbReference type="Rhea" id="RHEA:13041"/>
        <dbReference type="ChEBI" id="CHEBI:16875"/>
        <dbReference type="ChEBI" id="CHEBI:57509"/>
        <dbReference type="EC" id="5.3.3.12"/>
    </reaction>
</comment>
<dbReference type="STRING" id="1307839.L21SP5_01065"/>
<evidence type="ECO:0000256" key="2">
    <source>
        <dbReference type="ARBA" id="ARBA00022514"/>
    </source>
</evidence>
<sequence>MPYFKISMNKLLSGEQKHRALKSMHQLVVEALKKPDRFVMTSIADSQAMHFGLSDDPVAFVEFKSIGLPDTKALSAAICDLIMKEFDIEPDRVYIEFVDEPRNMFGHNRTTFEK</sequence>
<evidence type="ECO:0000256" key="11">
    <source>
        <dbReference type="ARBA" id="ARBA00042730"/>
    </source>
</evidence>
<evidence type="ECO:0000313" key="13">
    <source>
        <dbReference type="Proteomes" id="UP000064893"/>
    </source>
</evidence>
<dbReference type="GO" id="GO:0005125">
    <property type="term" value="F:cytokine activity"/>
    <property type="evidence" value="ECO:0007669"/>
    <property type="project" value="UniProtKB-KW"/>
</dbReference>
<protein>
    <recommendedName>
        <fullName evidence="11">L-dopachrome isomerase</fullName>
        <ecNumber evidence="8">5.3.2.1</ecNumber>
        <ecNumber evidence="7">5.3.3.12</ecNumber>
    </recommendedName>
    <alternativeName>
        <fullName evidence="9">L-dopachrome tautomerase</fullName>
    </alternativeName>
    <alternativeName>
        <fullName evidence="10">Phenylpyruvate tautomerase</fullName>
    </alternativeName>
</protein>
<dbReference type="PANTHER" id="PTHR11954">
    <property type="entry name" value="D-DOPACHROME DECARBOXYLASE"/>
    <property type="match status" value="1"/>
</dbReference>
<evidence type="ECO:0000256" key="9">
    <source>
        <dbReference type="ARBA" id="ARBA00041631"/>
    </source>
</evidence>
<dbReference type="EC" id="5.3.3.12" evidence="7"/>
<evidence type="ECO:0000256" key="3">
    <source>
        <dbReference type="ARBA" id="ARBA00022525"/>
    </source>
</evidence>
<keyword evidence="13" id="KW-1185">Reference proteome</keyword>
<dbReference type="OrthoDB" id="5769863at2"/>
<dbReference type="GO" id="GO:0004167">
    <property type="term" value="F:dopachrome isomerase activity"/>
    <property type="evidence" value="ECO:0007669"/>
    <property type="project" value="UniProtKB-EC"/>
</dbReference>
<evidence type="ECO:0000256" key="4">
    <source>
        <dbReference type="ARBA" id="ARBA00023235"/>
    </source>
</evidence>
<dbReference type="GO" id="GO:0050178">
    <property type="term" value="F:phenylpyruvate tautomerase activity"/>
    <property type="evidence" value="ECO:0007669"/>
    <property type="project" value="UniProtKB-EC"/>
</dbReference>
<evidence type="ECO:0000256" key="6">
    <source>
        <dbReference type="ARBA" id="ARBA00036823"/>
    </source>
</evidence>
<dbReference type="Pfam" id="PF01187">
    <property type="entry name" value="MIF"/>
    <property type="match status" value="1"/>
</dbReference>
<evidence type="ECO:0000256" key="5">
    <source>
        <dbReference type="ARBA" id="ARBA00036735"/>
    </source>
</evidence>
<dbReference type="InterPro" id="IPR001398">
    <property type="entry name" value="Macrophage_inhib_fac"/>
</dbReference>
<dbReference type="GO" id="GO:0005615">
    <property type="term" value="C:extracellular space"/>
    <property type="evidence" value="ECO:0007669"/>
    <property type="project" value="UniProtKB-KW"/>
</dbReference>